<proteinExistence type="inferred from homology"/>
<dbReference type="SUPFAM" id="SSF54928">
    <property type="entry name" value="RNA-binding domain, RBD"/>
    <property type="match status" value="1"/>
</dbReference>
<name>A0AAN6UMW7_9PEZI</name>
<dbReference type="GO" id="GO:0005737">
    <property type="term" value="C:cytoplasm"/>
    <property type="evidence" value="ECO:0007669"/>
    <property type="project" value="TreeGrafter"/>
</dbReference>
<protein>
    <submittedName>
        <fullName evidence="3">Calcipressin-domain-containing protein</fullName>
    </submittedName>
</protein>
<dbReference type="Proteomes" id="UP001304895">
    <property type="component" value="Unassembled WGS sequence"/>
</dbReference>
<comment type="caution">
    <text evidence="3">The sequence shown here is derived from an EMBL/GenBank/DDBJ whole genome shotgun (WGS) entry which is preliminary data.</text>
</comment>
<dbReference type="GO" id="GO:0008597">
    <property type="term" value="F:calcium-dependent protein serine/threonine phosphatase regulator activity"/>
    <property type="evidence" value="ECO:0007669"/>
    <property type="project" value="TreeGrafter"/>
</dbReference>
<dbReference type="AlphaFoldDB" id="A0AAN6UMW7"/>
<keyword evidence="4" id="KW-1185">Reference proteome</keyword>
<dbReference type="InterPro" id="IPR012677">
    <property type="entry name" value="Nucleotide-bd_a/b_plait_sf"/>
</dbReference>
<dbReference type="Gene3D" id="3.30.70.330">
    <property type="match status" value="1"/>
</dbReference>
<dbReference type="PANTHER" id="PTHR10300">
    <property type="entry name" value="CALCIPRESSIN"/>
    <property type="match status" value="1"/>
</dbReference>
<dbReference type="GO" id="GO:0003676">
    <property type="term" value="F:nucleic acid binding"/>
    <property type="evidence" value="ECO:0007669"/>
    <property type="project" value="InterPro"/>
</dbReference>
<reference evidence="3" key="2">
    <citation type="submission" date="2023-05" db="EMBL/GenBank/DDBJ databases">
        <authorList>
            <consortium name="Lawrence Berkeley National Laboratory"/>
            <person name="Steindorff A."/>
            <person name="Hensen N."/>
            <person name="Bonometti L."/>
            <person name="Westerberg I."/>
            <person name="Brannstrom I.O."/>
            <person name="Guillou S."/>
            <person name="Cros-Aarteil S."/>
            <person name="Calhoun S."/>
            <person name="Haridas S."/>
            <person name="Kuo A."/>
            <person name="Mondo S."/>
            <person name="Pangilinan J."/>
            <person name="Riley R."/>
            <person name="Labutti K."/>
            <person name="Andreopoulos B."/>
            <person name="Lipzen A."/>
            <person name="Chen C."/>
            <person name="Yanf M."/>
            <person name="Daum C."/>
            <person name="Ng V."/>
            <person name="Clum A."/>
            <person name="Ohm R."/>
            <person name="Martin F."/>
            <person name="Silar P."/>
            <person name="Natvig D."/>
            <person name="Lalanne C."/>
            <person name="Gautier V."/>
            <person name="Ament-Velasquez S.L."/>
            <person name="Kruys A."/>
            <person name="Hutchinson M.I."/>
            <person name="Powell A.J."/>
            <person name="Barry K."/>
            <person name="Miller A.N."/>
            <person name="Grigoriev I.V."/>
            <person name="Debuchy R."/>
            <person name="Gladieux P."/>
            <person name="Thoren M.H."/>
            <person name="Johannesson H."/>
        </authorList>
    </citation>
    <scope>NUCLEOTIDE SEQUENCE</scope>
    <source>
        <strain evidence="3">CBS 123565</strain>
    </source>
</reference>
<reference evidence="3" key="1">
    <citation type="journal article" date="2023" name="Mol. Phylogenet. Evol.">
        <title>Genome-scale phylogeny and comparative genomics of the fungal order Sordariales.</title>
        <authorList>
            <person name="Hensen N."/>
            <person name="Bonometti L."/>
            <person name="Westerberg I."/>
            <person name="Brannstrom I.O."/>
            <person name="Guillou S."/>
            <person name="Cros-Aarteil S."/>
            <person name="Calhoun S."/>
            <person name="Haridas S."/>
            <person name="Kuo A."/>
            <person name="Mondo S."/>
            <person name="Pangilinan J."/>
            <person name="Riley R."/>
            <person name="LaButti K."/>
            <person name="Andreopoulos B."/>
            <person name="Lipzen A."/>
            <person name="Chen C."/>
            <person name="Yan M."/>
            <person name="Daum C."/>
            <person name="Ng V."/>
            <person name="Clum A."/>
            <person name="Steindorff A."/>
            <person name="Ohm R.A."/>
            <person name="Martin F."/>
            <person name="Silar P."/>
            <person name="Natvig D.O."/>
            <person name="Lalanne C."/>
            <person name="Gautier V."/>
            <person name="Ament-Velasquez S.L."/>
            <person name="Kruys A."/>
            <person name="Hutchinson M.I."/>
            <person name="Powell A.J."/>
            <person name="Barry K."/>
            <person name="Miller A.N."/>
            <person name="Grigoriev I.V."/>
            <person name="Debuchy R."/>
            <person name="Gladieux P."/>
            <person name="Hiltunen Thoren M."/>
            <person name="Johannesson H."/>
        </authorList>
    </citation>
    <scope>NUCLEOTIDE SEQUENCE</scope>
    <source>
        <strain evidence="3">CBS 123565</strain>
    </source>
</reference>
<dbReference type="EMBL" id="MU853405">
    <property type="protein sequence ID" value="KAK4135655.1"/>
    <property type="molecule type" value="Genomic_DNA"/>
</dbReference>
<dbReference type="InterPro" id="IPR035979">
    <property type="entry name" value="RBD_domain_sf"/>
</dbReference>
<evidence type="ECO:0000313" key="3">
    <source>
        <dbReference type="EMBL" id="KAK4135655.1"/>
    </source>
</evidence>
<dbReference type="GO" id="GO:0005634">
    <property type="term" value="C:nucleus"/>
    <property type="evidence" value="ECO:0007669"/>
    <property type="project" value="TreeGrafter"/>
</dbReference>
<feature type="region of interest" description="Disordered" evidence="2">
    <location>
        <begin position="1"/>
        <end position="59"/>
    </location>
</feature>
<evidence type="ECO:0000256" key="2">
    <source>
        <dbReference type="SAM" id="MobiDB-lite"/>
    </source>
</evidence>
<feature type="compositionally biased region" description="Polar residues" evidence="2">
    <location>
        <begin position="230"/>
        <end position="241"/>
    </location>
</feature>
<dbReference type="GO" id="GO:0019722">
    <property type="term" value="P:calcium-mediated signaling"/>
    <property type="evidence" value="ECO:0007669"/>
    <property type="project" value="InterPro"/>
</dbReference>
<dbReference type="Pfam" id="PF04847">
    <property type="entry name" value="Calcipressin"/>
    <property type="match status" value="1"/>
</dbReference>
<organism evidence="3 4">
    <name type="scientific">Trichocladium antarcticum</name>
    <dbReference type="NCBI Taxonomy" id="1450529"/>
    <lineage>
        <taxon>Eukaryota</taxon>
        <taxon>Fungi</taxon>
        <taxon>Dikarya</taxon>
        <taxon>Ascomycota</taxon>
        <taxon>Pezizomycotina</taxon>
        <taxon>Sordariomycetes</taxon>
        <taxon>Sordariomycetidae</taxon>
        <taxon>Sordariales</taxon>
        <taxon>Chaetomiaceae</taxon>
        <taxon>Trichocladium</taxon>
    </lineage>
</organism>
<feature type="compositionally biased region" description="Low complexity" evidence="2">
    <location>
        <begin position="12"/>
        <end position="45"/>
    </location>
</feature>
<accession>A0AAN6UMW7</accession>
<feature type="region of interest" description="Disordered" evidence="2">
    <location>
        <begin position="217"/>
        <end position="247"/>
    </location>
</feature>
<gene>
    <name evidence="3" type="ORF">BT67DRAFT_440548</name>
</gene>
<evidence type="ECO:0000313" key="4">
    <source>
        <dbReference type="Proteomes" id="UP001304895"/>
    </source>
</evidence>
<dbReference type="CDD" id="cd12434">
    <property type="entry name" value="RRM_RCAN_like"/>
    <property type="match status" value="1"/>
</dbReference>
<dbReference type="PANTHER" id="PTHR10300:SF14">
    <property type="entry name" value="PROTEIN SARAH"/>
    <property type="match status" value="1"/>
</dbReference>
<comment type="similarity">
    <text evidence="1">Belongs to the RCAN family.</text>
</comment>
<evidence type="ECO:0000256" key="1">
    <source>
        <dbReference type="ARBA" id="ARBA00008209"/>
    </source>
</evidence>
<sequence>MEQLPYRHLPLREMQQQEQQQSPPQSSPDLRPSSTPRSRKSTLTLDLSNLPPLTKPTPPSNTLIFTNLQSRDIFHPENLQTIRDLITQTAPIHTFAPLKSFARIIVSFFDESAAIAVRSVWDGEAVLGDHCKVYFGQPTPLTAQGDTHLALPDAGKLFFISPPPSPPHGWEVRMEDAPNKMVHAEDLAEALARLRHHDGPSDGMMGVGVGVGMGGTSPVSPAESGRKVAGSTQRSRSSTLLFQPRPELGVSPDLPCVTVDDMTDEPDEISPIGFGLPASEPKTLMAHTSRPPVELMHDA</sequence>
<dbReference type="InterPro" id="IPR006931">
    <property type="entry name" value="Calcipressin"/>
</dbReference>
<dbReference type="FunFam" id="3.30.70.330:FF:000503">
    <property type="entry name" value="Calcineurin binding protein, putative"/>
    <property type="match status" value="1"/>
</dbReference>